<evidence type="ECO:0000256" key="1">
    <source>
        <dbReference type="SAM" id="MobiDB-lite"/>
    </source>
</evidence>
<gene>
    <name evidence="3" type="ORF">VTJ49DRAFT_2766</name>
</gene>
<keyword evidence="2" id="KW-0812">Transmembrane</keyword>
<keyword evidence="4" id="KW-1185">Reference proteome</keyword>
<evidence type="ECO:0000313" key="3">
    <source>
        <dbReference type="EMBL" id="KAL1838357.1"/>
    </source>
</evidence>
<comment type="caution">
    <text evidence="3">The sequence shown here is derived from an EMBL/GenBank/DDBJ whole genome shotgun (WGS) entry which is preliminary data.</text>
</comment>
<dbReference type="EMBL" id="JAZGSY010000219">
    <property type="protein sequence ID" value="KAL1838357.1"/>
    <property type="molecule type" value="Genomic_DNA"/>
</dbReference>
<protein>
    <recommendedName>
        <fullName evidence="5">Apple domain-containing protein</fullName>
    </recommendedName>
</protein>
<evidence type="ECO:0000313" key="4">
    <source>
        <dbReference type="Proteomes" id="UP001583172"/>
    </source>
</evidence>
<keyword evidence="2" id="KW-0472">Membrane</keyword>
<feature type="transmembrane region" description="Helical" evidence="2">
    <location>
        <begin position="159"/>
        <end position="186"/>
    </location>
</feature>
<dbReference type="Proteomes" id="UP001583172">
    <property type="component" value="Unassembled WGS sequence"/>
</dbReference>
<feature type="region of interest" description="Disordered" evidence="1">
    <location>
        <begin position="116"/>
        <end position="148"/>
    </location>
</feature>
<proteinExistence type="predicted"/>
<name>A0ABR3V9I2_HUMIN</name>
<evidence type="ECO:0008006" key="5">
    <source>
        <dbReference type="Google" id="ProtNLM"/>
    </source>
</evidence>
<feature type="region of interest" description="Disordered" evidence="1">
    <location>
        <begin position="185"/>
        <end position="205"/>
    </location>
</feature>
<organism evidence="3 4">
    <name type="scientific">Humicola insolens</name>
    <name type="common">Soft-rot fungus</name>
    <dbReference type="NCBI Taxonomy" id="85995"/>
    <lineage>
        <taxon>Eukaryota</taxon>
        <taxon>Fungi</taxon>
        <taxon>Dikarya</taxon>
        <taxon>Ascomycota</taxon>
        <taxon>Pezizomycotina</taxon>
        <taxon>Sordariomycetes</taxon>
        <taxon>Sordariomycetidae</taxon>
        <taxon>Sordariales</taxon>
        <taxon>Chaetomiaceae</taxon>
        <taxon>Mycothermus</taxon>
    </lineage>
</organism>
<reference evidence="3 4" key="1">
    <citation type="journal article" date="2024" name="Commun. Biol.">
        <title>Comparative genomic analysis of thermophilic fungi reveals convergent evolutionary adaptations and gene losses.</title>
        <authorList>
            <person name="Steindorff A.S."/>
            <person name="Aguilar-Pontes M.V."/>
            <person name="Robinson A.J."/>
            <person name="Andreopoulos B."/>
            <person name="LaButti K."/>
            <person name="Kuo A."/>
            <person name="Mondo S."/>
            <person name="Riley R."/>
            <person name="Otillar R."/>
            <person name="Haridas S."/>
            <person name="Lipzen A."/>
            <person name="Grimwood J."/>
            <person name="Schmutz J."/>
            <person name="Clum A."/>
            <person name="Reid I.D."/>
            <person name="Moisan M.C."/>
            <person name="Butler G."/>
            <person name="Nguyen T.T.M."/>
            <person name="Dewar K."/>
            <person name="Conant G."/>
            <person name="Drula E."/>
            <person name="Henrissat B."/>
            <person name="Hansel C."/>
            <person name="Singer S."/>
            <person name="Hutchinson M.I."/>
            <person name="de Vries R.P."/>
            <person name="Natvig D.O."/>
            <person name="Powell A.J."/>
            <person name="Tsang A."/>
            <person name="Grigoriev I.V."/>
        </authorList>
    </citation>
    <scope>NUCLEOTIDE SEQUENCE [LARGE SCALE GENOMIC DNA]</scope>
    <source>
        <strain evidence="3 4">CBS 620.91</strain>
    </source>
</reference>
<sequence>MDERSIHHYPRVLPNPFASQHTDPLIHGRNMELAPVRSTFEEQTTNPTPEVATAATSTTTTHIGPYTPSLLLLQQHPHQKFYHHHHTHANPSWDGSWTGTSRTNLYSDSDFSSPFDSGPLVEGTSPATPGSHGRGNGGRGNRGWNGKQGKKRICGVTRFVFWFVVAAVAFVVVVGVSVGVGVGVGLSGSPSTTPTPSPTPTRTVPLPVATAAPSKSMSCPGNDRTLYLAPQNSQKKFLLLCGRDYHSKNGTQELYNSPTSTLEECLELCAMQDGCLGAGWGRSGKVANGKPVCWLKGQLGQHHDAPLWSFLMLDDGSLSGDATKG</sequence>
<accession>A0ABR3V9I2</accession>
<keyword evidence="2" id="KW-1133">Transmembrane helix</keyword>
<feature type="region of interest" description="Disordered" evidence="1">
    <location>
        <begin position="40"/>
        <end position="60"/>
    </location>
</feature>
<feature type="compositionally biased region" description="Gly residues" evidence="1">
    <location>
        <begin position="132"/>
        <end position="143"/>
    </location>
</feature>
<evidence type="ECO:0000256" key="2">
    <source>
        <dbReference type="SAM" id="Phobius"/>
    </source>
</evidence>